<keyword evidence="2" id="KW-1133">Transmembrane helix</keyword>
<dbReference type="PANTHER" id="PTHR11328:SF24">
    <property type="entry name" value="MAJOR FACILITATOR SUPERFAMILY (MFS) PROFILE DOMAIN-CONTAINING PROTEIN"/>
    <property type="match status" value="1"/>
</dbReference>
<evidence type="ECO:0000313" key="4">
    <source>
        <dbReference type="Proteomes" id="UP000186110"/>
    </source>
</evidence>
<feature type="transmembrane region" description="Helical" evidence="2">
    <location>
        <begin position="20"/>
        <end position="38"/>
    </location>
</feature>
<dbReference type="GO" id="GO:0005886">
    <property type="term" value="C:plasma membrane"/>
    <property type="evidence" value="ECO:0007669"/>
    <property type="project" value="TreeGrafter"/>
</dbReference>
<protein>
    <submittedName>
        <fullName evidence="3">MFS transporter</fullName>
    </submittedName>
</protein>
<dbReference type="Pfam" id="PF13347">
    <property type="entry name" value="MFS_2"/>
    <property type="match status" value="1"/>
</dbReference>
<dbReference type="AlphaFoldDB" id="A0A1P8KEL7"/>
<feature type="transmembrane region" description="Helical" evidence="2">
    <location>
        <begin position="233"/>
        <end position="256"/>
    </location>
</feature>
<keyword evidence="2" id="KW-0472">Membrane</keyword>
<dbReference type="GO" id="GO:0015293">
    <property type="term" value="F:symporter activity"/>
    <property type="evidence" value="ECO:0007669"/>
    <property type="project" value="InterPro"/>
</dbReference>
<comment type="similarity">
    <text evidence="1">Belongs to the sodium:galactoside symporter (TC 2.A.2) family.</text>
</comment>
<dbReference type="KEGG" id="rsb:RS694_19365"/>
<feature type="transmembrane region" description="Helical" evidence="2">
    <location>
        <begin position="115"/>
        <end position="133"/>
    </location>
</feature>
<proteinExistence type="inferred from homology"/>
<sequence length="431" mass="45878">MRCVTTPTAMSFTWRDGWRYGLLGLPLAFVALPLYVILPNHYARAFGVPLATLGAVLLLARLFDAFIDPLLGRWSDRLFARSPRTVLGWAAVGAVLLFGGFALLFFPPVQGTEALVLWATACLMLTYAAYSLLSITHQSWGAMLGGDEAQRSRVVAWREGLGLVGVILASIAPVALGLPAATALFFIALFAGWWAWTRARQPRTTAQSFSDSGYSAGQPASIWLPFTRPAYRALLSVFVVNGIASAVPATLILFFVQDRLQAPASAEPLFLGSYFLSAALAIPLWLQVVKRIGLARTWGVGMLLSIAVFVFAAGLGAGDTTAFIVVCALSGVALGTDLAIPGALLAGTIDTNGDRGRMEGAYFGWWNFAIKLNLALAAGVALPALGLLGYTPGTRDPQALQVLTLAYCLLPCALKALAAVLLYTLILRKTP</sequence>
<dbReference type="Gene3D" id="1.20.1250.20">
    <property type="entry name" value="MFS general substrate transporter like domains"/>
    <property type="match status" value="2"/>
</dbReference>
<dbReference type="GO" id="GO:0008643">
    <property type="term" value="P:carbohydrate transport"/>
    <property type="evidence" value="ECO:0007669"/>
    <property type="project" value="InterPro"/>
</dbReference>
<feature type="transmembrane region" description="Helical" evidence="2">
    <location>
        <begin position="402"/>
        <end position="426"/>
    </location>
</feature>
<dbReference type="EMBL" id="CP019239">
    <property type="protein sequence ID" value="APW44464.1"/>
    <property type="molecule type" value="Genomic_DNA"/>
</dbReference>
<feature type="transmembrane region" description="Helical" evidence="2">
    <location>
        <begin position="298"/>
        <end position="317"/>
    </location>
</feature>
<feature type="transmembrane region" description="Helical" evidence="2">
    <location>
        <begin position="178"/>
        <end position="196"/>
    </location>
</feature>
<dbReference type="PANTHER" id="PTHR11328">
    <property type="entry name" value="MAJOR FACILITATOR SUPERFAMILY DOMAIN-CONTAINING PROTEIN"/>
    <property type="match status" value="1"/>
</dbReference>
<evidence type="ECO:0000256" key="2">
    <source>
        <dbReference type="SAM" id="Phobius"/>
    </source>
</evidence>
<reference evidence="3 4" key="1">
    <citation type="submission" date="2017-01" db="EMBL/GenBank/DDBJ databases">
        <authorList>
            <person name="Mah S.A."/>
            <person name="Swanson W.J."/>
            <person name="Moy G.W."/>
            <person name="Vacquier V.D."/>
        </authorList>
    </citation>
    <scope>NUCLEOTIDE SEQUENCE [LARGE SCALE GENOMIC DNA]</scope>
    <source>
        <strain evidence="3 4">DSM 22694</strain>
    </source>
</reference>
<dbReference type="RefSeq" id="WP_051391766.1">
    <property type="nucleotide sequence ID" value="NZ_CP019239.1"/>
</dbReference>
<keyword evidence="2" id="KW-0812">Transmembrane</keyword>
<feature type="transmembrane region" description="Helical" evidence="2">
    <location>
        <begin position="368"/>
        <end position="390"/>
    </location>
</feature>
<keyword evidence="4" id="KW-1185">Reference proteome</keyword>
<dbReference type="SUPFAM" id="SSF103473">
    <property type="entry name" value="MFS general substrate transporter"/>
    <property type="match status" value="1"/>
</dbReference>
<name>A0A1P8KEL7_9BURK</name>
<dbReference type="InterPro" id="IPR039672">
    <property type="entry name" value="MFS_2"/>
</dbReference>
<dbReference type="STRING" id="1484693.RS694_19365"/>
<organism evidence="3 4">
    <name type="scientific">Rhodoferax saidenbachensis</name>
    <dbReference type="NCBI Taxonomy" id="1484693"/>
    <lineage>
        <taxon>Bacteria</taxon>
        <taxon>Pseudomonadati</taxon>
        <taxon>Pseudomonadota</taxon>
        <taxon>Betaproteobacteria</taxon>
        <taxon>Burkholderiales</taxon>
        <taxon>Comamonadaceae</taxon>
        <taxon>Rhodoferax</taxon>
    </lineage>
</organism>
<feature type="transmembrane region" description="Helical" evidence="2">
    <location>
        <begin position="323"/>
        <end position="347"/>
    </location>
</feature>
<dbReference type="InterPro" id="IPR036259">
    <property type="entry name" value="MFS_trans_sf"/>
</dbReference>
<evidence type="ECO:0000313" key="3">
    <source>
        <dbReference type="EMBL" id="APW44464.1"/>
    </source>
</evidence>
<feature type="transmembrane region" description="Helical" evidence="2">
    <location>
        <begin position="44"/>
        <end position="66"/>
    </location>
</feature>
<feature type="transmembrane region" description="Helical" evidence="2">
    <location>
        <begin position="268"/>
        <end position="286"/>
    </location>
</feature>
<accession>A0A1P8KEL7</accession>
<evidence type="ECO:0000256" key="1">
    <source>
        <dbReference type="ARBA" id="ARBA00009617"/>
    </source>
</evidence>
<dbReference type="eggNOG" id="COG2211">
    <property type="taxonomic scope" value="Bacteria"/>
</dbReference>
<dbReference type="Proteomes" id="UP000186110">
    <property type="component" value="Chromosome"/>
</dbReference>
<feature type="transmembrane region" description="Helical" evidence="2">
    <location>
        <begin position="86"/>
        <end position="109"/>
    </location>
</feature>
<gene>
    <name evidence="3" type="ORF">RS694_19365</name>
</gene>